<dbReference type="Pfam" id="PF01702">
    <property type="entry name" value="TGT"/>
    <property type="match status" value="1"/>
</dbReference>
<feature type="non-terminal residue" evidence="7">
    <location>
        <position position="1"/>
    </location>
</feature>
<dbReference type="SUPFAM" id="SSF51713">
    <property type="entry name" value="tRNA-guanine transglycosylase"/>
    <property type="match status" value="1"/>
</dbReference>
<dbReference type="EMBL" id="MU001686">
    <property type="protein sequence ID" value="KAF2455513.1"/>
    <property type="molecule type" value="Genomic_DNA"/>
</dbReference>
<dbReference type="GO" id="GO:0006400">
    <property type="term" value="P:tRNA modification"/>
    <property type="evidence" value="ECO:0007669"/>
    <property type="project" value="InterPro"/>
</dbReference>
<dbReference type="Proteomes" id="UP000799766">
    <property type="component" value="Unassembled WGS sequence"/>
</dbReference>
<accession>A0A6A6NW71</accession>
<dbReference type="NCBIfam" id="TIGR00449">
    <property type="entry name" value="tgt_general"/>
    <property type="match status" value="1"/>
</dbReference>
<dbReference type="InterPro" id="IPR028592">
    <property type="entry name" value="QTRTD1"/>
</dbReference>
<dbReference type="PANTHER" id="PTHR46064">
    <property type="entry name" value="QUEUINE TRNA-RIBOSYLTRANSFERASE ACCESSORY SUBUNIT 2"/>
    <property type="match status" value="1"/>
</dbReference>
<feature type="region of interest" description="Disordered" evidence="5">
    <location>
        <begin position="454"/>
        <end position="473"/>
    </location>
</feature>
<dbReference type="AlphaFoldDB" id="A0A6A6NW71"/>
<dbReference type="OrthoDB" id="27601at2759"/>
<reference evidence="7" key="1">
    <citation type="journal article" date="2020" name="Stud. Mycol.">
        <title>101 Dothideomycetes genomes: a test case for predicting lifestyles and emergence of pathogens.</title>
        <authorList>
            <person name="Haridas S."/>
            <person name="Albert R."/>
            <person name="Binder M."/>
            <person name="Bloem J."/>
            <person name="Labutti K."/>
            <person name="Salamov A."/>
            <person name="Andreopoulos B."/>
            <person name="Baker S."/>
            <person name="Barry K."/>
            <person name="Bills G."/>
            <person name="Bluhm B."/>
            <person name="Cannon C."/>
            <person name="Castanera R."/>
            <person name="Culley D."/>
            <person name="Daum C."/>
            <person name="Ezra D."/>
            <person name="Gonzalez J."/>
            <person name="Henrissat B."/>
            <person name="Kuo A."/>
            <person name="Liang C."/>
            <person name="Lipzen A."/>
            <person name="Lutzoni F."/>
            <person name="Magnuson J."/>
            <person name="Mondo S."/>
            <person name="Nolan M."/>
            <person name="Ohm R."/>
            <person name="Pangilinan J."/>
            <person name="Park H.-J."/>
            <person name="Ramirez L."/>
            <person name="Alfaro M."/>
            <person name="Sun H."/>
            <person name="Tritt A."/>
            <person name="Yoshinaga Y."/>
            <person name="Zwiers L.-H."/>
            <person name="Turgeon B."/>
            <person name="Goodwin S."/>
            <person name="Spatafora J."/>
            <person name="Crous P."/>
            <person name="Grigoriev I."/>
        </authorList>
    </citation>
    <scope>NUCLEOTIDE SEQUENCE</scope>
    <source>
        <strain evidence="7">ATCC 16933</strain>
    </source>
</reference>
<keyword evidence="1" id="KW-0963">Cytoplasm</keyword>
<evidence type="ECO:0000313" key="7">
    <source>
        <dbReference type="EMBL" id="KAF2455513.1"/>
    </source>
</evidence>
<evidence type="ECO:0000256" key="3">
    <source>
        <dbReference type="ARBA" id="ARBA00022723"/>
    </source>
</evidence>
<dbReference type="InterPro" id="IPR050852">
    <property type="entry name" value="Queuine_tRNA-ribosyltrfase"/>
</dbReference>
<dbReference type="InterPro" id="IPR002616">
    <property type="entry name" value="tRNA_ribo_trans-like"/>
</dbReference>
<protein>
    <submittedName>
        <fullName evidence="7">tRNA-guanine(15) transglycosylase-like protein</fullName>
    </submittedName>
</protein>
<keyword evidence="2" id="KW-0819">tRNA processing</keyword>
<evidence type="ECO:0000256" key="4">
    <source>
        <dbReference type="ARBA" id="ARBA00022833"/>
    </source>
</evidence>
<evidence type="ECO:0000313" key="8">
    <source>
        <dbReference type="Proteomes" id="UP000799766"/>
    </source>
</evidence>
<dbReference type="PANTHER" id="PTHR46064:SF1">
    <property type="entry name" value="QUEUINE TRNA-RIBOSYLTRANSFERASE ACCESSORY SUBUNIT 2"/>
    <property type="match status" value="1"/>
</dbReference>
<dbReference type="HAMAP" id="MF_03043">
    <property type="entry name" value="QTRT2"/>
    <property type="match status" value="1"/>
</dbReference>
<dbReference type="GO" id="GO:0046872">
    <property type="term" value="F:metal ion binding"/>
    <property type="evidence" value="ECO:0007669"/>
    <property type="project" value="UniProtKB-KW"/>
</dbReference>
<keyword evidence="8" id="KW-1185">Reference proteome</keyword>
<keyword evidence="3" id="KW-0479">Metal-binding</keyword>
<dbReference type="InterPro" id="IPR036511">
    <property type="entry name" value="TGT-like_sf"/>
</dbReference>
<feature type="domain" description="tRNA-guanine(15) transglycosylase-like" evidence="6">
    <location>
        <begin position="14"/>
        <end position="435"/>
    </location>
</feature>
<evidence type="ECO:0000256" key="5">
    <source>
        <dbReference type="SAM" id="MobiDB-lite"/>
    </source>
</evidence>
<sequence length="473" mass="49689">FTVRKAAAGATIGPRLGRLTQAGRGRNLDAGIETPNFIAVASRGVVPHLTPDMVERHTGIESVLMGLEDFIEKAPATTPPILSSALTSHASHTSPSSPSPLHLFTGTPSLALTVLSARRLPPVPCPPTLPNSDAAIGIHTSVGFRSLAAADYARAVGRLGPDVVVALADVPFGAERVSVRRREKMAERTGRLVGGLVEELGRRAAEGAHAASSIFAPVLPIPLAQQRFYLDELAELASPFSYASTPGISGLALYDPSVLAPCPAPTDHHDHALTLPAPLTSLPRLSLAPLPSPHALLRAISHGADLLAASFVSRATDAGIALDFSFTSSARAPSLGDPAAKTTPRPLGTNLWDDAADPPHATSLAPLAPGCRCYACAAHHRAYVAHLLRAREMLAWTLLALHNAHVLDAFLRSVRASIARGDFEADAEAFAKAYNEEGWPEGVIGAEGPRVRGYQVKSGRGEPKRNRKAWGGL</sequence>
<proteinExistence type="inferred from homology"/>
<evidence type="ECO:0000256" key="1">
    <source>
        <dbReference type="ARBA" id="ARBA00022490"/>
    </source>
</evidence>
<feature type="non-terminal residue" evidence="7">
    <location>
        <position position="473"/>
    </location>
</feature>
<evidence type="ECO:0000259" key="6">
    <source>
        <dbReference type="Pfam" id="PF01702"/>
    </source>
</evidence>
<gene>
    <name evidence="7" type="ORF">BDY21DRAFT_271509</name>
</gene>
<name>A0A6A6NW71_9PEZI</name>
<organism evidence="7 8">
    <name type="scientific">Lineolata rhizophorae</name>
    <dbReference type="NCBI Taxonomy" id="578093"/>
    <lineage>
        <taxon>Eukaryota</taxon>
        <taxon>Fungi</taxon>
        <taxon>Dikarya</taxon>
        <taxon>Ascomycota</taxon>
        <taxon>Pezizomycotina</taxon>
        <taxon>Dothideomycetes</taxon>
        <taxon>Dothideomycetes incertae sedis</taxon>
        <taxon>Lineolatales</taxon>
        <taxon>Lineolataceae</taxon>
        <taxon>Lineolata</taxon>
    </lineage>
</organism>
<dbReference type="Gene3D" id="3.20.20.105">
    <property type="entry name" value="Queuine tRNA-ribosyltransferase-like"/>
    <property type="match status" value="1"/>
</dbReference>
<dbReference type="GO" id="GO:0008479">
    <property type="term" value="F:tRNA-guanosine(34) queuine transglycosylase activity"/>
    <property type="evidence" value="ECO:0007669"/>
    <property type="project" value="InterPro"/>
</dbReference>
<evidence type="ECO:0000256" key="2">
    <source>
        <dbReference type="ARBA" id="ARBA00022694"/>
    </source>
</evidence>
<keyword evidence="4" id="KW-0862">Zinc</keyword>